<evidence type="ECO:0008006" key="4">
    <source>
        <dbReference type="Google" id="ProtNLM"/>
    </source>
</evidence>
<evidence type="ECO:0000313" key="2">
    <source>
        <dbReference type="EMBL" id="GIU65998.1"/>
    </source>
</evidence>
<name>A0ABQ4PSL4_9PROT</name>
<comment type="caution">
    <text evidence="2">The sequence shown here is derived from an EMBL/GenBank/DDBJ whole genome shotgun (WGS) entry which is preliminary data.</text>
</comment>
<protein>
    <recommendedName>
        <fullName evidence="4">HMA domain-containing protein</fullName>
    </recommendedName>
</protein>
<proteinExistence type="predicted"/>
<reference evidence="2" key="2">
    <citation type="journal article" date="2023" name="ISME Commun">
        <title>Characterization of a bloom-associated alphaproteobacterial lineage, 'Candidatus Phycosocius': insights into freshwater algal-bacterial interactions.</title>
        <authorList>
            <person name="Tanabe Y."/>
            <person name="Yamaguchi H."/>
            <person name="Yoshida M."/>
            <person name="Kai A."/>
            <person name="Okazaki Y."/>
        </authorList>
    </citation>
    <scope>NUCLEOTIDE SEQUENCE</scope>
    <source>
        <strain evidence="2">BOTRYCO-1</strain>
    </source>
</reference>
<accession>A0ABQ4PSL4</accession>
<gene>
    <name evidence="2" type="ORF">PsB1_0152</name>
</gene>
<keyword evidence="3" id="KW-1185">Reference proteome</keyword>
<dbReference type="PROSITE" id="PS51257">
    <property type="entry name" value="PROKAR_LIPOPROTEIN"/>
    <property type="match status" value="1"/>
</dbReference>
<keyword evidence="1" id="KW-0732">Signal</keyword>
<dbReference type="RefSeq" id="WP_284358470.1">
    <property type="nucleotide sequence ID" value="NZ_BPFZ01000001.1"/>
</dbReference>
<reference evidence="2" key="1">
    <citation type="submission" date="2021-05" db="EMBL/GenBank/DDBJ databases">
        <authorList>
            <person name="Tanabe Y."/>
        </authorList>
    </citation>
    <scope>NUCLEOTIDE SEQUENCE</scope>
    <source>
        <strain evidence="2">BOTRYCO-1</strain>
    </source>
</reference>
<evidence type="ECO:0000256" key="1">
    <source>
        <dbReference type="SAM" id="SignalP"/>
    </source>
</evidence>
<sequence length="129" mass="14290">MNFKQLSCRPILLLICTAVAMISLLACPSLAETRQHVTLSTSDKISPKTTPLNVEVLVIYANLKEWRRLRTALDRIQGLTVTIRAVSIDGALVLMRFEGNIVELKTLLARMGLDLNVSHHKNTLKLVGA</sequence>
<evidence type="ECO:0000313" key="3">
    <source>
        <dbReference type="Proteomes" id="UP001161064"/>
    </source>
</evidence>
<dbReference type="Proteomes" id="UP001161064">
    <property type="component" value="Unassembled WGS sequence"/>
</dbReference>
<organism evidence="2 3">
    <name type="scientific">Candidatus Phycosocius spiralis</name>
    <dbReference type="NCBI Taxonomy" id="2815099"/>
    <lineage>
        <taxon>Bacteria</taxon>
        <taxon>Pseudomonadati</taxon>
        <taxon>Pseudomonadota</taxon>
        <taxon>Alphaproteobacteria</taxon>
        <taxon>Caulobacterales</taxon>
        <taxon>Caulobacterales incertae sedis</taxon>
        <taxon>Candidatus Phycosocius</taxon>
    </lineage>
</organism>
<feature type="chain" id="PRO_5045239528" description="HMA domain-containing protein" evidence="1">
    <location>
        <begin position="32"/>
        <end position="129"/>
    </location>
</feature>
<dbReference type="EMBL" id="BPFZ01000001">
    <property type="protein sequence ID" value="GIU65998.1"/>
    <property type="molecule type" value="Genomic_DNA"/>
</dbReference>
<feature type="signal peptide" evidence="1">
    <location>
        <begin position="1"/>
        <end position="31"/>
    </location>
</feature>